<protein>
    <submittedName>
        <fullName evidence="1">359_t:CDS:1</fullName>
    </submittedName>
</protein>
<dbReference type="EMBL" id="CAJVPM010013511">
    <property type="protein sequence ID" value="CAG8595318.1"/>
    <property type="molecule type" value="Genomic_DNA"/>
</dbReference>
<dbReference type="Proteomes" id="UP000789860">
    <property type="component" value="Unassembled WGS sequence"/>
</dbReference>
<gene>
    <name evidence="1" type="ORF">SCALOS_LOCUS6729</name>
</gene>
<accession>A0ACA9MJ08</accession>
<evidence type="ECO:0000313" key="2">
    <source>
        <dbReference type="Proteomes" id="UP000789860"/>
    </source>
</evidence>
<reference evidence="1" key="1">
    <citation type="submission" date="2021-06" db="EMBL/GenBank/DDBJ databases">
        <authorList>
            <person name="Kallberg Y."/>
            <person name="Tangrot J."/>
            <person name="Rosling A."/>
        </authorList>
    </citation>
    <scope>NUCLEOTIDE SEQUENCE</scope>
    <source>
        <strain evidence="1">AU212A</strain>
    </source>
</reference>
<sequence length="46" mass="5314">MYDKTYACHDSITCGIKYGNNNSTFSTGLLRENVFMSSLFTEDYFK</sequence>
<feature type="non-terminal residue" evidence="1">
    <location>
        <position position="46"/>
    </location>
</feature>
<comment type="caution">
    <text evidence="1">The sequence shown here is derived from an EMBL/GenBank/DDBJ whole genome shotgun (WGS) entry which is preliminary data.</text>
</comment>
<organism evidence="1 2">
    <name type="scientific">Scutellospora calospora</name>
    <dbReference type="NCBI Taxonomy" id="85575"/>
    <lineage>
        <taxon>Eukaryota</taxon>
        <taxon>Fungi</taxon>
        <taxon>Fungi incertae sedis</taxon>
        <taxon>Mucoromycota</taxon>
        <taxon>Glomeromycotina</taxon>
        <taxon>Glomeromycetes</taxon>
        <taxon>Diversisporales</taxon>
        <taxon>Gigasporaceae</taxon>
        <taxon>Scutellospora</taxon>
    </lineage>
</organism>
<proteinExistence type="predicted"/>
<evidence type="ECO:0000313" key="1">
    <source>
        <dbReference type="EMBL" id="CAG8595318.1"/>
    </source>
</evidence>
<name>A0ACA9MJ08_9GLOM</name>
<keyword evidence="2" id="KW-1185">Reference proteome</keyword>